<name>A0A6P1DXW4_9GAMM</name>
<reference evidence="2 3" key="2">
    <citation type="submission" date="2020-02" db="EMBL/GenBank/DDBJ databases">
        <title>Genome sequences of Thiorhodococcus mannitoliphagus and Thiorhodococcus minor, purple sulfur photosynthetic bacteria in the gammaproteobacterial family, Chromatiaceae.</title>
        <authorList>
            <person name="Aviles F.A."/>
            <person name="Meyer T.E."/>
            <person name="Kyndt J.A."/>
        </authorList>
    </citation>
    <scope>NUCLEOTIDE SEQUENCE [LARGE SCALE GENOMIC DNA]</scope>
    <source>
        <strain evidence="2 3">DSM 18266</strain>
    </source>
</reference>
<dbReference type="Gene3D" id="3.40.630.30">
    <property type="match status" value="1"/>
</dbReference>
<feature type="compositionally biased region" description="Polar residues" evidence="1">
    <location>
        <begin position="233"/>
        <end position="243"/>
    </location>
</feature>
<dbReference type="Proteomes" id="UP000471640">
    <property type="component" value="Unassembled WGS sequence"/>
</dbReference>
<keyword evidence="2" id="KW-0808">Transferase</keyword>
<dbReference type="AlphaFoldDB" id="A0A6P1DXW4"/>
<evidence type="ECO:0000256" key="1">
    <source>
        <dbReference type="SAM" id="MobiDB-lite"/>
    </source>
</evidence>
<dbReference type="GO" id="GO:0016740">
    <property type="term" value="F:transferase activity"/>
    <property type="evidence" value="ECO:0007669"/>
    <property type="project" value="UniProtKB-KW"/>
</dbReference>
<dbReference type="SUPFAM" id="SSF55729">
    <property type="entry name" value="Acyl-CoA N-acyltransferases (Nat)"/>
    <property type="match status" value="1"/>
</dbReference>
<keyword evidence="3" id="KW-1185">Reference proteome</keyword>
<dbReference type="RefSeq" id="WP_164655637.1">
    <property type="nucleotide sequence ID" value="NZ_JAAIJR010000106.1"/>
</dbReference>
<feature type="region of interest" description="Disordered" evidence="1">
    <location>
        <begin position="224"/>
        <end position="243"/>
    </location>
</feature>
<accession>A0A6P1DXW4</accession>
<evidence type="ECO:0000313" key="3">
    <source>
        <dbReference type="Proteomes" id="UP000471640"/>
    </source>
</evidence>
<sequence length="243" mass="27554">MSLSDTFRDLGWGDGLLYLLSEGLRRISKDGIRLIKYYLVAQPVKPSLEVPAHRGRDIKVREILAGDPLLGLIAHPPSVIESRFAQQAHCLLATRHQALAGYLWYVIGNYREDEVRCWFIPQPEDRAVWDFDVYVAPELRLSATFTRLWDAAYQQLYAQGYRFSCSRISAFKSTSLAAHRRLGARIVGRGLFLCIGSWQLTLAAPDTRWSLSIREQSVPRIPVFAEPAPRGSNDPQSRNGRAR</sequence>
<protein>
    <submittedName>
        <fullName evidence="2">N-acetyltransferase</fullName>
    </submittedName>
</protein>
<dbReference type="EMBL" id="JAAIJR010000106">
    <property type="protein sequence ID" value="NEX22539.1"/>
    <property type="molecule type" value="Genomic_DNA"/>
</dbReference>
<proteinExistence type="predicted"/>
<evidence type="ECO:0000313" key="2">
    <source>
        <dbReference type="EMBL" id="NEX22539.1"/>
    </source>
</evidence>
<dbReference type="InterPro" id="IPR016181">
    <property type="entry name" value="Acyl_CoA_acyltransferase"/>
</dbReference>
<gene>
    <name evidence="2" type="ORF">G3480_19875</name>
</gene>
<comment type="caution">
    <text evidence="2">The sequence shown here is derived from an EMBL/GenBank/DDBJ whole genome shotgun (WGS) entry which is preliminary data.</text>
</comment>
<organism evidence="2 3">
    <name type="scientific">Thiorhodococcus mannitoliphagus</name>
    <dbReference type="NCBI Taxonomy" id="329406"/>
    <lineage>
        <taxon>Bacteria</taxon>
        <taxon>Pseudomonadati</taxon>
        <taxon>Pseudomonadota</taxon>
        <taxon>Gammaproteobacteria</taxon>
        <taxon>Chromatiales</taxon>
        <taxon>Chromatiaceae</taxon>
        <taxon>Thiorhodococcus</taxon>
    </lineage>
</organism>
<reference evidence="3" key="1">
    <citation type="journal article" date="2020" name="Microbiol. Resour. Announc.">
        <title>Draft Genome Sequences of Thiorhodococcus mannitoliphagus and Thiorhodococcus minor, Purple Sulfur Photosynthetic Bacteria in the Gammaproteobacterial Family Chromatiaceae.</title>
        <authorList>
            <person name="Aviles F.A."/>
            <person name="Meyer T.E."/>
            <person name="Kyndt J.A."/>
        </authorList>
    </citation>
    <scope>NUCLEOTIDE SEQUENCE [LARGE SCALE GENOMIC DNA]</scope>
    <source>
        <strain evidence="3">DSM 18266</strain>
    </source>
</reference>